<accession>A0A3P9CN70</accession>
<organism evidence="2 3">
    <name type="scientific">Maylandia zebra</name>
    <name type="common">zebra mbuna</name>
    <dbReference type="NCBI Taxonomy" id="106582"/>
    <lineage>
        <taxon>Eukaryota</taxon>
        <taxon>Metazoa</taxon>
        <taxon>Chordata</taxon>
        <taxon>Craniata</taxon>
        <taxon>Vertebrata</taxon>
        <taxon>Euteleostomi</taxon>
        <taxon>Actinopterygii</taxon>
        <taxon>Neopterygii</taxon>
        <taxon>Teleostei</taxon>
        <taxon>Neoteleostei</taxon>
        <taxon>Acanthomorphata</taxon>
        <taxon>Ovalentaria</taxon>
        <taxon>Cichlomorphae</taxon>
        <taxon>Cichliformes</taxon>
        <taxon>Cichlidae</taxon>
        <taxon>African cichlids</taxon>
        <taxon>Pseudocrenilabrinae</taxon>
        <taxon>Haplochromini</taxon>
        <taxon>Maylandia</taxon>
        <taxon>Maylandia zebra complex</taxon>
    </lineage>
</organism>
<dbReference type="Ensembl" id="ENSMZET00005024311.1">
    <property type="protein sequence ID" value="ENSMZEP00005023537.1"/>
    <property type="gene ID" value="ENSMZEG00005017615.1"/>
</dbReference>
<reference evidence="2 3" key="1">
    <citation type="journal article" date="2014" name="Nature">
        <title>The genomic substrate for adaptive radiation in African cichlid fish.</title>
        <authorList>
            <person name="Brawand D."/>
            <person name="Wagner C.E."/>
            <person name="Li Y.I."/>
            <person name="Malinsky M."/>
            <person name="Keller I."/>
            <person name="Fan S."/>
            <person name="Simakov O."/>
            <person name="Ng A.Y."/>
            <person name="Lim Z.W."/>
            <person name="Bezault E."/>
            <person name="Turner-Maier J."/>
            <person name="Johnson J."/>
            <person name="Alcazar R."/>
            <person name="Noh H.J."/>
            <person name="Russell P."/>
            <person name="Aken B."/>
            <person name="Alfoldi J."/>
            <person name="Amemiya C."/>
            <person name="Azzouzi N."/>
            <person name="Baroiller J.F."/>
            <person name="Barloy-Hubler F."/>
            <person name="Berlin A."/>
            <person name="Bloomquist R."/>
            <person name="Carleton K.L."/>
            <person name="Conte M.A."/>
            <person name="D'Cotta H."/>
            <person name="Eshel O."/>
            <person name="Gaffney L."/>
            <person name="Galibert F."/>
            <person name="Gante H.F."/>
            <person name="Gnerre S."/>
            <person name="Greuter L."/>
            <person name="Guyon R."/>
            <person name="Haddad N.S."/>
            <person name="Haerty W."/>
            <person name="Harris R.M."/>
            <person name="Hofmann H.A."/>
            <person name="Hourlier T."/>
            <person name="Hulata G."/>
            <person name="Jaffe D.B."/>
            <person name="Lara M."/>
            <person name="Lee A.P."/>
            <person name="MacCallum I."/>
            <person name="Mwaiko S."/>
            <person name="Nikaido M."/>
            <person name="Nishihara H."/>
            <person name="Ozouf-Costaz C."/>
            <person name="Penman D.J."/>
            <person name="Przybylski D."/>
            <person name="Rakotomanga M."/>
            <person name="Renn S.C.P."/>
            <person name="Ribeiro F.J."/>
            <person name="Ron M."/>
            <person name="Salzburger W."/>
            <person name="Sanchez-Pulido L."/>
            <person name="Santos M.E."/>
            <person name="Searle S."/>
            <person name="Sharpe T."/>
            <person name="Swofford R."/>
            <person name="Tan F.J."/>
            <person name="Williams L."/>
            <person name="Young S."/>
            <person name="Yin S."/>
            <person name="Okada N."/>
            <person name="Kocher T.D."/>
            <person name="Miska E.A."/>
            <person name="Lander E.S."/>
            <person name="Venkatesh B."/>
            <person name="Fernald R.D."/>
            <person name="Meyer A."/>
            <person name="Ponting C.P."/>
            <person name="Streelman J.T."/>
            <person name="Lindblad-Toh K."/>
            <person name="Seehausen O."/>
            <person name="Di Palma F."/>
        </authorList>
    </citation>
    <scope>NUCLEOTIDE SEQUENCE</scope>
</reference>
<keyword evidence="1" id="KW-1133">Transmembrane helix</keyword>
<reference evidence="2" key="2">
    <citation type="submission" date="2025-08" db="UniProtKB">
        <authorList>
            <consortium name="Ensembl"/>
        </authorList>
    </citation>
    <scope>IDENTIFICATION</scope>
</reference>
<dbReference type="Proteomes" id="UP000265160">
    <property type="component" value="LG22"/>
</dbReference>
<dbReference type="AlphaFoldDB" id="A0A3P9CN70"/>
<keyword evidence="1" id="KW-0472">Membrane</keyword>
<evidence type="ECO:0000313" key="3">
    <source>
        <dbReference type="Proteomes" id="UP000265160"/>
    </source>
</evidence>
<reference evidence="2" key="3">
    <citation type="submission" date="2025-09" db="UniProtKB">
        <authorList>
            <consortium name="Ensembl"/>
        </authorList>
    </citation>
    <scope>IDENTIFICATION</scope>
</reference>
<keyword evidence="1" id="KW-0812">Transmembrane</keyword>
<evidence type="ECO:0000313" key="2">
    <source>
        <dbReference type="Ensembl" id="ENSMZEP00005023537.1"/>
    </source>
</evidence>
<name>A0A3P9CN70_9CICH</name>
<protein>
    <submittedName>
        <fullName evidence="2">Uncharacterized protein</fullName>
    </submittedName>
</protein>
<evidence type="ECO:0000256" key="1">
    <source>
        <dbReference type="SAM" id="Phobius"/>
    </source>
</evidence>
<proteinExistence type="predicted"/>
<sequence length="162" mass="18168">MLGFPDAVGPRAVCLSPPQGKGQHLLRLGDRHLFRNLKDVKEAPLSSYFGFPPPPKKCQKESEPQKKRVFSEKWLQELSGLQTNASSPPATTYVRGCVRAFGYNLNSCTQTRVATSYLVRTFYFDSARAPADHLCAPLYIYIPFVLFLSTIPMFPSLCVMFS</sequence>
<keyword evidence="3" id="KW-1185">Reference proteome</keyword>
<feature type="transmembrane region" description="Helical" evidence="1">
    <location>
        <begin position="138"/>
        <end position="161"/>
    </location>
</feature>